<dbReference type="RefSeq" id="WP_087882831.1">
    <property type="nucleotide sequence ID" value="NZ_CP021748.1"/>
</dbReference>
<organism evidence="2 3">
    <name type="scientific">Streptomyces alboflavus</name>
    <dbReference type="NCBI Taxonomy" id="67267"/>
    <lineage>
        <taxon>Bacteria</taxon>
        <taxon>Bacillati</taxon>
        <taxon>Actinomycetota</taxon>
        <taxon>Actinomycetes</taxon>
        <taxon>Kitasatosporales</taxon>
        <taxon>Streptomycetaceae</taxon>
        <taxon>Streptomyces</taxon>
    </lineage>
</organism>
<proteinExistence type="predicted"/>
<evidence type="ECO:0000313" key="3">
    <source>
        <dbReference type="Proteomes" id="UP000195880"/>
    </source>
</evidence>
<dbReference type="OrthoDB" id="4053327at2"/>
<evidence type="ECO:0000313" key="2">
    <source>
        <dbReference type="EMBL" id="ARX81375.1"/>
    </source>
</evidence>
<reference evidence="2 3" key="1">
    <citation type="submission" date="2017-05" db="EMBL/GenBank/DDBJ databases">
        <title>Streptomyces alboflavus Genome sequencing and assembly.</title>
        <authorList>
            <person name="Wang Y."/>
            <person name="Du B."/>
            <person name="Ding Y."/>
            <person name="Liu H."/>
            <person name="Hou Q."/>
            <person name="Liu K."/>
            <person name="Wang C."/>
            <person name="Yao L."/>
        </authorList>
    </citation>
    <scope>NUCLEOTIDE SEQUENCE [LARGE SCALE GENOMIC DNA]</scope>
    <source>
        <strain evidence="2 3">MDJK44</strain>
    </source>
</reference>
<keyword evidence="3" id="KW-1185">Reference proteome</keyword>
<sequence>MQRVVTPRRAAVAGCVTLLLLAACSPQEDAAPPRSDRPGQPNVLDRAALARVKGTEAQQKRLHAAQERLIVRCMADRGFSYRPNPWFVPRTPGEDDPRRGDQVERRRQVGYEAAAHLRKVRLPADPNAAYVRSLTAAKRTSYTAALFGTLGHKVLAKLPDGSETYMYADGCNARALQDLYGDLKVWMRAQMVATNLDAEIDRRLLNDKRVTALDAPWSRCMAAAGHRYRDTSAARSAVFEGYDKALRQKSARGEAAARRRETAVAVADATCDASVGRARLVRSLDRHYREQVADDRAREIATYRSLRAKALSAVAGREDDAR</sequence>
<evidence type="ECO:0008006" key="4">
    <source>
        <dbReference type="Google" id="ProtNLM"/>
    </source>
</evidence>
<feature type="signal peptide" evidence="1">
    <location>
        <begin position="1"/>
        <end position="30"/>
    </location>
</feature>
<dbReference type="eggNOG" id="ENOG5033CXJ">
    <property type="taxonomic scope" value="Bacteria"/>
</dbReference>
<feature type="chain" id="PRO_5013323351" description="Lipoprotein" evidence="1">
    <location>
        <begin position="31"/>
        <end position="322"/>
    </location>
</feature>
<dbReference type="PROSITE" id="PS51257">
    <property type="entry name" value="PROKAR_LIPOPROTEIN"/>
    <property type="match status" value="1"/>
</dbReference>
<dbReference type="STRING" id="67267.GCA_000716675_00945"/>
<keyword evidence="1" id="KW-0732">Signal</keyword>
<dbReference type="EMBL" id="CP021748">
    <property type="protein sequence ID" value="ARX81375.1"/>
    <property type="molecule type" value="Genomic_DNA"/>
</dbReference>
<dbReference type="KEGG" id="salf:SMD44_00773"/>
<protein>
    <recommendedName>
        <fullName evidence="4">Lipoprotein</fullName>
    </recommendedName>
</protein>
<name>A0A1Z1W4N1_9ACTN</name>
<accession>A0A1Z1W4N1</accession>
<evidence type="ECO:0000256" key="1">
    <source>
        <dbReference type="SAM" id="SignalP"/>
    </source>
</evidence>
<gene>
    <name evidence="2" type="ORF">SMD44_00773</name>
</gene>
<dbReference type="Proteomes" id="UP000195880">
    <property type="component" value="Chromosome"/>
</dbReference>
<dbReference type="AlphaFoldDB" id="A0A1Z1W4N1"/>